<dbReference type="Proteomes" id="UP000805193">
    <property type="component" value="Unassembled WGS sequence"/>
</dbReference>
<sequence>MNAIRVPLIRDGLLQARRRAEKAPKSAAKPLAGLRILDVGCGGGLLSEPLARLGATVTGIDPTPGCIEVARAHADRDPEVRDSVIYEAVEAEELVQRCVKFDAVVASEVVDHVQNYREFVKCCVALTEILALQICDRAHYGSVVELPAFVSKEGAMALGFWLVDFEARGRELVLTSFRFRTALRLCVNDGGSLFFTTINRTLLSYLIVKIAAEYIFRIVPAGLHDWDMFLPPEELEEELETTNGFSLDMLTTAWFILVAIAIPCQAYLDDRVRLERHWTGFSPTKGKVPEGSRITSPQDRRRAEDDTMSPNENIRGHRRDSDWDSRSVTRNGRLERSAQHVKSRDDRQSDPQHRDHRMTEREANVQNRRFSTASTRNEMLAKGSRLHESRRRVTEHAKTNNQIRESRRDNIIDESVNYDDPVNRRQRRSAGSRDDYHFVSAKAVVHKLPKWEQLISARTSDYELQPHPHSVPQKQNFHWINNIITRAADPNSWFQTALAVSMVAWTTWLPNKKISMA</sequence>
<comment type="caution">
    <text evidence="1">The sequence shown here is derived from an EMBL/GenBank/DDBJ whole genome shotgun (WGS) entry which is preliminary data.</text>
</comment>
<organism evidence="1 2">
    <name type="scientific">Ixodes persulcatus</name>
    <name type="common">Taiga tick</name>
    <dbReference type="NCBI Taxonomy" id="34615"/>
    <lineage>
        <taxon>Eukaryota</taxon>
        <taxon>Metazoa</taxon>
        <taxon>Ecdysozoa</taxon>
        <taxon>Arthropoda</taxon>
        <taxon>Chelicerata</taxon>
        <taxon>Arachnida</taxon>
        <taxon>Acari</taxon>
        <taxon>Parasitiformes</taxon>
        <taxon>Ixodida</taxon>
        <taxon>Ixodoidea</taxon>
        <taxon>Ixodidae</taxon>
        <taxon>Ixodinae</taxon>
        <taxon>Ixodes</taxon>
    </lineage>
</organism>
<accession>A0AC60QZ72</accession>
<proteinExistence type="predicted"/>
<keyword evidence="2" id="KW-1185">Reference proteome</keyword>
<gene>
    <name evidence="1" type="ORF">HPB47_014623</name>
</gene>
<protein>
    <submittedName>
        <fullName evidence="1">Uncharacterized protein</fullName>
    </submittedName>
</protein>
<name>A0AC60QZ72_IXOPE</name>
<dbReference type="EMBL" id="JABSTQ010003011">
    <property type="protein sequence ID" value="KAG0443711.1"/>
    <property type="molecule type" value="Genomic_DNA"/>
</dbReference>
<evidence type="ECO:0000313" key="2">
    <source>
        <dbReference type="Proteomes" id="UP000805193"/>
    </source>
</evidence>
<evidence type="ECO:0000313" key="1">
    <source>
        <dbReference type="EMBL" id="KAG0443711.1"/>
    </source>
</evidence>
<reference evidence="1 2" key="1">
    <citation type="journal article" date="2020" name="Cell">
        <title>Large-Scale Comparative Analyses of Tick Genomes Elucidate Their Genetic Diversity and Vector Capacities.</title>
        <authorList>
            <consortium name="Tick Genome and Microbiome Consortium (TIGMIC)"/>
            <person name="Jia N."/>
            <person name="Wang J."/>
            <person name="Shi W."/>
            <person name="Du L."/>
            <person name="Sun Y."/>
            <person name="Zhan W."/>
            <person name="Jiang J.F."/>
            <person name="Wang Q."/>
            <person name="Zhang B."/>
            <person name="Ji P."/>
            <person name="Bell-Sakyi L."/>
            <person name="Cui X.M."/>
            <person name="Yuan T.T."/>
            <person name="Jiang B.G."/>
            <person name="Yang W.F."/>
            <person name="Lam T.T."/>
            <person name="Chang Q.C."/>
            <person name="Ding S.J."/>
            <person name="Wang X.J."/>
            <person name="Zhu J.G."/>
            <person name="Ruan X.D."/>
            <person name="Zhao L."/>
            <person name="Wei J.T."/>
            <person name="Ye R.Z."/>
            <person name="Que T.C."/>
            <person name="Du C.H."/>
            <person name="Zhou Y.H."/>
            <person name="Cheng J.X."/>
            <person name="Dai P.F."/>
            <person name="Guo W.B."/>
            <person name="Han X.H."/>
            <person name="Huang E.J."/>
            <person name="Li L.F."/>
            <person name="Wei W."/>
            <person name="Gao Y.C."/>
            <person name="Liu J.Z."/>
            <person name="Shao H.Z."/>
            <person name="Wang X."/>
            <person name="Wang C.C."/>
            <person name="Yang T.C."/>
            <person name="Huo Q.B."/>
            <person name="Li W."/>
            <person name="Chen H.Y."/>
            <person name="Chen S.E."/>
            <person name="Zhou L.G."/>
            <person name="Ni X.B."/>
            <person name="Tian J.H."/>
            <person name="Sheng Y."/>
            <person name="Liu T."/>
            <person name="Pan Y.S."/>
            <person name="Xia L.Y."/>
            <person name="Li J."/>
            <person name="Zhao F."/>
            <person name="Cao W.C."/>
        </authorList>
    </citation>
    <scope>NUCLEOTIDE SEQUENCE [LARGE SCALE GENOMIC DNA]</scope>
    <source>
        <strain evidence="1">Iper-2018</strain>
    </source>
</reference>